<evidence type="ECO:0000313" key="2">
    <source>
        <dbReference type="Proteomes" id="UP000343317"/>
    </source>
</evidence>
<sequence>MTNSLEHDILDRYKSKTLLSLLVPRLGEAEAYGQADVIAAVVRLHNAGSLDFLSVPSSIGGDDADHYEMIQFQQFFGQVLPGLVANTKNVMDAVGSLMAIGGRAIEPHLIWFSSSKSLILIVLQYG</sequence>
<accession>A0A5E4Z521</accession>
<gene>
    <name evidence="1" type="ORF">PHO31112_05028</name>
</gene>
<protein>
    <submittedName>
        <fullName evidence="1">Uncharacterized protein</fullName>
    </submittedName>
</protein>
<organism evidence="1 2">
    <name type="scientific">Pandoraea horticolens</name>
    <dbReference type="NCBI Taxonomy" id="2508298"/>
    <lineage>
        <taxon>Bacteria</taxon>
        <taxon>Pseudomonadati</taxon>
        <taxon>Pseudomonadota</taxon>
        <taxon>Betaproteobacteria</taxon>
        <taxon>Burkholderiales</taxon>
        <taxon>Burkholderiaceae</taxon>
        <taxon>Pandoraea</taxon>
    </lineage>
</organism>
<proteinExistence type="predicted"/>
<evidence type="ECO:0000313" key="1">
    <source>
        <dbReference type="EMBL" id="VVE55767.1"/>
    </source>
</evidence>
<dbReference type="AlphaFoldDB" id="A0A5E4Z521"/>
<dbReference type="EMBL" id="CABPSM010000024">
    <property type="protein sequence ID" value="VVE55767.1"/>
    <property type="molecule type" value="Genomic_DNA"/>
</dbReference>
<dbReference type="Proteomes" id="UP000343317">
    <property type="component" value="Unassembled WGS sequence"/>
</dbReference>
<reference evidence="1 2" key="1">
    <citation type="submission" date="2019-08" db="EMBL/GenBank/DDBJ databases">
        <authorList>
            <person name="Peeters C."/>
        </authorList>
    </citation>
    <scope>NUCLEOTIDE SEQUENCE [LARGE SCALE GENOMIC DNA]</scope>
    <source>
        <strain evidence="1 2">LMG 31112</strain>
    </source>
</reference>
<dbReference type="RefSeq" id="WP_150624104.1">
    <property type="nucleotide sequence ID" value="NZ_CABPSM010000024.1"/>
</dbReference>
<name>A0A5E4Z521_9BURK</name>
<keyword evidence="2" id="KW-1185">Reference proteome</keyword>